<evidence type="ECO:0000256" key="2">
    <source>
        <dbReference type="ARBA" id="ARBA00012543"/>
    </source>
</evidence>
<dbReference type="PANTHER" id="PTHR22914">
    <property type="entry name" value="CHITIN SYNTHASE"/>
    <property type="match status" value="1"/>
</dbReference>
<dbReference type="InterPro" id="IPR029044">
    <property type="entry name" value="Nucleotide-diphossugar_trans"/>
</dbReference>
<gene>
    <name evidence="12" type="ORF">Plil01_000875000</name>
</gene>
<dbReference type="Pfam" id="PF08407">
    <property type="entry name" value="Chitin_synth_1N"/>
    <property type="match status" value="1"/>
</dbReference>
<organism evidence="12 13">
    <name type="scientific">Phytophthora lilii</name>
    <dbReference type="NCBI Taxonomy" id="2077276"/>
    <lineage>
        <taxon>Eukaryota</taxon>
        <taxon>Sar</taxon>
        <taxon>Stramenopiles</taxon>
        <taxon>Oomycota</taxon>
        <taxon>Peronosporomycetes</taxon>
        <taxon>Peronosporales</taxon>
        <taxon>Peronosporaceae</taxon>
        <taxon>Phytophthora</taxon>
    </lineage>
</organism>
<sequence length="577" mass="64099">MDYWTILKQLKINASIIPNGQTLRTVPYDAGKDVNDYMSSFPNKQVFRSTRTAADAEANGDGYVGCNTDNSNATSSSAQPNSDICRDANDTAQPIEIQLSYCQTTQKLDERYYSVQESARKAALPPQLQIQRTQVPRVQEAWQGRKPTLSQAPEFTHMRYTAVSTKDPVKFSDDGFQLRVEEIGKKIRVFITITMYNEEGSELQGTLTGIARNLEFMAEQWGDRAWEGVAVAVVSDGRTKASESCLDFLTGLGAFDEEIMTVTSVGVDVQMHLFEATVQLVRDDNFETFYPPIQLIFALKENNAGKLNSHLWFFNAFAEQLLPTYTVLVDVGTIPGPTSIFRLIRSMDRNPQIGGVAGEIAVDHPNYFNRVIAAQHFEYKISNIMDKSLESVLGFISVLPGAFSAYRYEAIRAEKGVGPLPEYFKSLTTSTRDLGPFKGNMYLAEDRILCFELLARRGRNWTMHYVKDAIARTDVPETLVDLIKATMAVAEWELFCGVVCNNNLHDLSWGTKGLETAGHHVANVAQGTGSLTKIVAQKRIKAEKAARGQGEGGRRQESPRVPISAAALLAGDQRRVD</sequence>
<comment type="subcellular location">
    <subcellularLocation>
        <location evidence="1">Cell membrane</location>
        <topology evidence="1">Multi-pass membrane protein</topology>
    </subcellularLocation>
</comment>
<dbReference type="GO" id="GO:0005886">
    <property type="term" value="C:plasma membrane"/>
    <property type="evidence" value="ECO:0007669"/>
    <property type="project" value="UniProtKB-SubCell"/>
</dbReference>
<dbReference type="OrthoDB" id="26569at2759"/>
<feature type="region of interest" description="Disordered" evidence="10">
    <location>
        <begin position="542"/>
        <end position="577"/>
    </location>
</feature>
<evidence type="ECO:0000313" key="13">
    <source>
        <dbReference type="Proteomes" id="UP001165083"/>
    </source>
</evidence>
<evidence type="ECO:0000259" key="11">
    <source>
        <dbReference type="Pfam" id="PF08407"/>
    </source>
</evidence>
<reference evidence="12" key="1">
    <citation type="submission" date="2023-04" db="EMBL/GenBank/DDBJ databases">
        <title>Phytophthora lilii NBRC 32176.</title>
        <authorList>
            <person name="Ichikawa N."/>
            <person name="Sato H."/>
            <person name="Tonouchi N."/>
        </authorList>
    </citation>
    <scope>NUCLEOTIDE SEQUENCE</scope>
    <source>
        <strain evidence="12">NBRC 32176</strain>
    </source>
</reference>
<evidence type="ECO:0000256" key="6">
    <source>
        <dbReference type="ARBA" id="ARBA00022692"/>
    </source>
</evidence>
<dbReference type="SUPFAM" id="SSF53448">
    <property type="entry name" value="Nucleotide-diphospho-sugar transferases"/>
    <property type="match status" value="1"/>
</dbReference>
<keyword evidence="5" id="KW-0808">Transferase</keyword>
<evidence type="ECO:0000256" key="5">
    <source>
        <dbReference type="ARBA" id="ARBA00022679"/>
    </source>
</evidence>
<dbReference type="EMBL" id="BSXW01000430">
    <property type="protein sequence ID" value="GMF22061.1"/>
    <property type="molecule type" value="Genomic_DNA"/>
</dbReference>
<evidence type="ECO:0000256" key="4">
    <source>
        <dbReference type="ARBA" id="ARBA00022676"/>
    </source>
</evidence>
<dbReference type="GO" id="GO:0006031">
    <property type="term" value="P:chitin biosynthetic process"/>
    <property type="evidence" value="ECO:0007669"/>
    <property type="project" value="TreeGrafter"/>
</dbReference>
<dbReference type="GO" id="GO:0071555">
    <property type="term" value="P:cell wall organization"/>
    <property type="evidence" value="ECO:0007669"/>
    <property type="project" value="UniProtKB-KW"/>
</dbReference>
<name>A0A9W6TTJ8_9STRA</name>
<dbReference type="Pfam" id="PF01644">
    <property type="entry name" value="Chitin_synth_1"/>
    <property type="match status" value="1"/>
</dbReference>
<dbReference type="Proteomes" id="UP001165083">
    <property type="component" value="Unassembled WGS sequence"/>
</dbReference>
<keyword evidence="6" id="KW-0812">Transmembrane</keyword>
<dbReference type="PANTHER" id="PTHR22914:SF9">
    <property type="entry name" value="CHITIN SYNTHASE 1"/>
    <property type="match status" value="1"/>
</dbReference>
<dbReference type="AlphaFoldDB" id="A0A9W6TTJ8"/>
<feature type="domain" description="Chitin synthase N-terminal" evidence="11">
    <location>
        <begin position="150"/>
        <end position="184"/>
    </location>
</feature>
<dbReference type="Gene3D" id="3.90.550.10">
    <property type="entry name" value="Spore Coat Polysaccharide Biosynthesis Protein SpsA, Chain A"/>
    <property type="match status" value="1"/>
</dbReference>
<protein>
    <recommendedName>
        <fullName evidence="2">chitin synthase</fullName>
        <ecNumber evidence="2">2.4.1.16</ecNumber>
    </recommendedName>
</protein>
<evidence type="ECO:0000313" key="12">
    <source>
        <dbReference type="EMBL" id="GMF22061.1"/>
    </source>
</evidence>
<keyword evidence="4" id="KW-0328">Glycosyltransferase</keyword>
<dbReference type="GO" id="GO:0004100">
    <property type="term" value="F:chitin synthase activity"/>
    <property type="evidence" value="ECO:0007669"/>
    <property type="project" value="UniProtKB-EC"/>
</dbReference>
<dbReference type="EC" id="2.4.1.16" evidence="2"/>
<dbReference type="InterPro" id="IPR013616">
    <property type="entry name" value="Chitin_synth_N"/>
</dbReference>
<evidence type="ECO:0000256" key="10">
    <source>
        <dbReference type="SAM" id="MobiDB-lite"/>
    </source>
</evidence>
<dbReference type="InterPro" id="IPR004835">
    <property type="entry name" value="Chitin_synth"/>
</dbReference>
<evidence type="ECO:0000256" key="8">
    <source>
        <dbReference type="ARBA" id="ARBA00023136"/>
    </source>
</evidence>
<comment type="caution">
    <text evidence="12">The sequence shown here is derived from an EMBL/GenBank/DDBJ whole genome shotgun (WGS) entry which is preliminary data.</text>
</comment>
<keyword evidence="3" id="KW-1003">Cell membrane</keyword>
<feature type="compositionally biased region" description="Basic and acidic residues" evidence="10">
    <location>
        <begin position="542"/>
        <end position="558"/>
    </location>
</feature>
<evidence type="ECO:0000256" key="3">
    <source>
        <dbReference type="ARBA" id="ARBA00022475"/>
    </source>
</evidence>
<evidence type="ECO:0000256" key="1">
    <source>
        <dbReference type="ARBA" id="ARBA00004651"/>
    </source>
</evidence>
<keyword evidence="13" id="KW-1185">Reference proteome</keyword>
<evidence type="ECO:0000256" key="9">
    <source>
        <dbReference type="ARBA" id="ARBA00023316"/>
    </source>
</evidence>
<keyword evidence="8" id="KW-0472">Membrane</keyword>
<proteinExistence type="predicted"/>
<evidence type="ECO:0000256" key="7">
    <source>
        <dbReference type="ARBA" id="ARBA00022989"/>
    </source>
</evidence>
<keyword evidence="7" id="KW-1133">Transmembrane helix</keyword>
<keyword evidence="9" id="KW-0961">Cell wall biogenesis/degradation</keyword>
<accession>A0A9W6TTJ8</accession>